<keyword evidence="6" id="KW-0560">Oxidoreductase</keyword>
<protein>
    <recommendedName>
        <fullName evidence="9">4Fe-4S Mo/W bis-MGD-type domain-containing protein</fullName>
    </recommendedName>
</protein>
<dbReference type="PROSITE" id="PS51669">
    <property type="entry name" value="4FE4S_MOW_BIS_MGD"/>
    <property type="match status" value="1"/>
</dbReference>
<dbReference type="GO" id="GO:0046872">
    <property type="term" value="F:metal ion binding"/>
    <property type="evidence" value="ECO:0007669"/>
    <property type="project" value="UniProtKB-KW"/>
</dbReference>
<dbReference type="InterPro" id="IPR006311">
    <property type="entry name" value="TAT_signal"/>
</dbReference>
<evidence type="ECO:0000256" key="7">
    <source>
        <dbReference type="ARBA" id="ARBA00023004"/>
    </source>
</evidence>
<dbReference type="Gene3D" id="3.40.228.10">
    <property type="entry name" value="Dimethylsulfoxide Reductase, domain 2"/>
    <property type="match status" value="1"/>
</dbReference>
<evidence type="ECO:0000256" key="4">
    <source>
        <dbReference type="ARBA" id="ARBA00022723"/>
    </source>
</evidence>
<dbReference type="SUPFAM" id="SSF50692">
    <property type="entry name" value="ADC-like"/>
    <property type="match status" value="1"/>
</dbReference>
<sequence length="734" mass="82465">MARLSRREFLQWTTGGLAAAALSDWIFFKKALEAQSEEGPKLFYHACHICDCTCGMIYQVKNGRIVEMRGNPADKLGAAGKLCVKGYSTPRLYHDPCRLSHPLRRTNPRKGRDEDPAWKIITWDEAFALVGEQFRRVYDRHGPDAILLFARARPWDSHLQYAIGTPNQLCHVDTCYINHEIAGKAVSGDRIWGWDFSHAKYIVGFGYDQVGKSKNIHQREFMEARRNGAKIVIFDPRLSETAQKADLWIPIRPGTDLAALLAMIHVILNEGLYDKDFVEKYTVGLDKLKPHVAKYTPQWAQKICDVPAQTLVQIAREFGSTKPATLAYHKRDAGGPVFMNSFQTAHAMVILQALVGSLDRPGGLYFSRTPKVPSIKDVYKLSYPDIEGKPRFDDPENITPLAFKAKKAGFSTAADAILNDSKPRVALFHSYNTTSFSNPQRFEQALKKLNFIVNVDMYLTELGMYADVILPENLWIENSGFTVRSYQAERPQVLLDEGAPKLRDTKSYGEIVNGILAAMKLYDYAVDPKKLTGAQLAAMGLDKDKLRQAGGVFDSGEPFKPTEQFKTPSGKVELYSTVLEKAGHAPMPEWVEPASKPTPEYPYYIVTHHLPWMRMLKNANDPILKDLQCENKAHIHPSVATKLGVKDKDFVWLESPVGRIKLKVAVTEGIRPDTIMTEHGFGIWAKGRCQGFGWGQNEGEILPDRTLAEMKQWKRHAAGRGVGICDTTVRITKA</sequence>
<evidence type="ECO:0000256" key="8">
    <source>
        <dbReference type="ARBA" id="ARBA00023014"/>
    </source>
</evidence>
<organism evidence="10">
    <name type="scientific">Desulfacinum infernum</name>
    <dbReference type="NCBI Taxonomy" id="35837"/>
    <lineage>
        <taxon>Bacteria</taxon>
        <taxon>Pseudomonadati</taxon>
        <taxon>Thermodesulfobacteriota</taxon>
        <taxon>Syntrophobacteria</taxon>
        <taxon>Syntrophobacterales</taxon>
        <taxon>Syntrophobacteraceae</taxon>
        <taxon>Desulfacinum</taxon>
    </lineage>
</organism>
<dbReference type="AlphaFoldDB" id="A0A832A7K8"/>
<dbReference type="PROSITE" id="PS51318">
    <property type="entry name" value="TAT"/>
    <property type="match status" value="1"/>
</dbReference>
<accession>A0A832A7K8</accession>
<dbReference type="GO" id="GO:0043546">
    <property type="term" value="F:molybdopterin cofactor binding"/>
    <property type="evidence" value="ECO:0007669"/>
    <property type="project" value="InterPro"/>
</dbReference>
<dbReference type="SUPFAM" id="SSF53706">
    <property type="entry name" value="Formate dehydrogenase/DMSO reductase, domains 1-3"/>
    <property type="match status" value="1"/>
</dbReference>
<dbReference type="Gene3D" id="2.20.25.90">
    <property type="entry name" value="ADC-like domains"/>
    <property type="match status" value="1"/>
</dbReference>
<dbReference type="InterPro" id="IPR009010">
    <property type="entry name" value="Asp_de-COase-like_dom_sf"/>
</dbReference>
<dbReference type="InterPro" id="IPR050612">
    <property type="entry name" value="Prok_Mopterin_Oxidored"/>
</dbReference>
<evidence type="ECO:0000256" key="5">
    <source>
        <dbReference type="ARBA" id="ARBA00022729"/>
    </source>
</evidence>
<proteinExistence type="inferred from homology"/>
<dbReference type="Gene3D" id="3.30.2070.10">
    <property type="entry name" value="Formate dehydrogenase/DMSO reductase"/>
    <property type="match status" value="1"/>
</dbReference>
<dbReference type="EMBL" id="DSTK01000034">
    <property type="protein sequence ID" value="HFK97850.1"/>
    <property type="molecule type" value="Genomic_DNA"/>
</dbReference>
<dbReference type="GO" id="GO:0016491">
    <property type="term" value="F:oxidoreductase activity"/>
    <property type="evidence" value="ECO:0007669"/>
    <property type="project" value="UniProtKB-KW"/>
</dbReference>
<dbReference type="InterPro" id="IPR006657">
    <property type="entry name" value="MoPterin_dinucl-bd_dom"/>
</dbReference>
<dbReference type="Gene3D" id="2.40.40.20">
    <property type="match status" value="1"/>
</dbReference>
<gene>
    <name evidence="10" type="ORF">ENS06_11100</name>
</gene>
<dbReference type="Pfam" id="PF01568">
    <property type="entry name" value="Molydop_binding"/>
    <property type="match status" value="1"/>
</dbReference>
<comment type="caution">
    <text evidence="10">The sequence shown here is derived from an EMBL/GenBank/DDBJ whole genome shotgun (WGS) entry which is preliminary data.</text>
</comment>
<dbReference type="InterPro" id="IPR006656">
    <property type="entry name" value="Mopterin_OxRdtase"/>
</dbReference>
<name>A0A832A7K8_9BACT</name>
<evidence type="ECO:0000313" key="10">
    <source>
        <dbReference type="EMBL" id="HFK97850.1"/>
    </source>
</evidence>
<keyword evidence="5" id="KW-0732">Signal</keyword>
<reference evidence="10" key="1">
    <citation type="journal article" date="2020" name="mSystems">
        <title>Genome- and Community-Level Interaction Insights into Carbon Utilization and Element Cycling Functions of Hydrothermarchaeota in Hydrothermal Sediment.</title>
        <authorList>
            <person name="Zhou Z."/>
            <person name="Liu Y."/>
            <person name="Xu W."/>
            <person name="Pan J."/>
            <person name="Luo Z.H."/>
            <person name="Li M."/>
        </authorList>
    </citation>
    <scope>NUCLEOTIDE SEQUENCE [LARGE SCALE GENOMIC DNA]</scope>
    <source>
        <strain evidence="10">SpSt-456</strain>
    </source>
</reference>
<keyword evidence="2" id="KW-0004">4Fe-4S</keyword>
<keyword evidence="8" id="KW-0411">Iron-sulfur</keyword>
<comment type="similarity">
    <text evidence="1">Belongs to the prokaryotic molybdopterin-containing oxidoreductase family.</text>
</comment>
<evidence type="ECO:0000259" key="9">
    <source>
        <dbReference type="PROSITE" id="PS51669"/>
    </source>
</evidence>
<evidence type="ECO:0000256" key="3">
    <source>
        <dbReference type="ARBA" id="ARBA00022505"/>
    </source>
</evidence>
<keyword evidence="7" id="KW-0408">Iron</keyword>
<evidence type="ECO:0000256" key="6">
    <source>
        <dbReference type="ARBA" id="ARBA00023002"/>
    </source>
</evidence>
<keyword evidence="3" id="KW-0500">Molybdenum</keyword>
<keyword evidence="4" id="KW-0479">Metal-binding</keyword>
<evidence type="ECO:0000256" key="2">
    <source>
        <dbReference type="ARBA" id="ARBA00022485"/>
    </source>
</evidence>
<dbReference type="PANTHER" id="PTHR43742:SF9">
    <property type="entry name" value="TETRATHIONATE REDUCTASE SUBUNIT A"/>
    <property type="match status" value="1"/>
</dbReference>
<dbReference type="Gene3D" id="3.40.50.740">
    <property type="match status" value="1"/>
</dbReference>
<dbReference type="Pfam" id="PF04879">
    <property type="entry name" value="Molybdop_Fe4S4"/>
    <property type="match status" value="1"/>
</dbReference>
<dbReference type="InterPro" id="IPR006963">
    <property type="entry name" value="Mopterin_OxRdtase_4Fe-4S_dom"/>
</dbReference>
<feature type="domain" description="4Fe-4S Mo/W bis-MGD-type" evidence="9">
    <location>
        <begin position="40"/>
        <end position="97"/>
    </location>
</feature>
<dbReference type="GO" id="GO:0051539">
    <property type="term" value="F:4 iron, 4 sulfur cluster binding"/>
    <property type="evidence" value="ECO:0007669"/>
    <property type="project" value="UniProtKB-KW"/>
</dbReference>
<dbReference type="PANTHER" id="PTHR43742">
    <property type="entry name" value="TRIMETHYLAMINE-N-OXIDE REDUCTASE"/>
    <property type="match status" value="1"/>
</dbReference>
<dbReference type="Pfam" id="PF00384">
    <property type="entry name" value="Molybdopterin"/>
    <property type="match status" value="1"/>
</dbReference>
<evidence type="ECO:0000256" key="1">
    <source>
        <dbReference type="ARBA" id="ARBA00010312"/>
    </source>
</evidence>
<dbReference type="SMART" id="SM00926">
    <property type="entry name" value="Molybdop_Fe4S4"/>
    <property type="match status" value="1"/>
</dbReference>